<evidence type="ECO:0000256" key="5">
    <source>
        <dbReference type="ARBA" id="ARBA00022989"/>
    </source>
</evidence>
<organism evidence="10 11">
    <name type="scientific">Truncatella angustata</name>
    <dbReference type="NCBI Taxonomy" id="152316"/>
    <lineage>
        <taxon>Eukaryota</taxon>
        <taxon>Fungi</taxon>
        <taxon>Dikarya</taxon>
        <taxon>Ascomycota</taxon>
        <taxon>Pezizomycotina</taxon>
        <taxon>Sordariomycetes</taxon>
        <taxon>Xylariomycetidae</taxon>
        <taxon>Amphisphaeriales</taxon>
        <taxon>Sporocadaceae</taxon>
        <taxon>Truncatella</taxon>
    </lineage>
</organism>
<dbReference type="PANTHER" id="PTHR43731:SF14">
    <property type="entry name" value="PRESENILIN-ASSOCIATED RHOMBOID-LIKE PROTEIN, MITOCHONDRIAL"/>
    <property type="match status" value="1"/>
</dbReference>
<evidence type="ECO:0000259" key="9">
    <source>
        <dbReference type="Pfam" id="PF01694"/>
    </source>
</evidence>
<keyword evidence="11" id="KW-1185">Reference proteome</keyword>
<dbReference type="EMBL" id="JAGPXC010000005">
    <property type="protein sequence ID" value="KAH6652668.1"/>
    <property type="molecule type" value="Genomic_DNA"/>
</dbReference>
<evidence type="ECO:0000313" key="10">
    <source>
        <dbReference type="EMBL" id="KAH6652668.1"/>
    </source>
</evidence>
<evidence type="ECO:0000313" key="11">
    <source>
        <dbReference type="Proteomes" id="UP000758603"/>
    </source>
</evidence>
<proteinExistence type="inferred from homology"/>
<keyword evidence="6 7" id="KW-0472">Membrane</keyword>
<gene>
    <name evidence="10" type="ORF">BKA67DRAFT_536396</name>
</gene>
<protein>
    <recommendedName>
        <fullName evidence="9">Peptidase S54 rhomboid domain-containing protein</fullName>
    </recommendedName>
</protein>
<evidence type="ECO:0000256" key="2">
    <source>
        <dbReference type="ARBA" id="ARBA00009045"/>
    </source>
</evidence>
<comment type="caution">
    <text evidence="10">The sequence shown here is derived from an EMBL/GenBank/DDBJ whole genome shotgun (WGS) entry which is preliminary data.</text>
</comment>
<dbReference type="OrthoDB" id="418595at2759"/>
<dbReference type="Proteomes" id="UP000758603">
    <property type="component" value="Unassembled WGS sequence"/>
</dbReference>
<evidence type="ECO:0000256" key="6">
    <source>
        <dbReference type="ARBA" id="ARBA00023136"/>
    </source>
</evidence>
<evidence type="ECO:0000256" key="3">
    <source>
        <dbReference type="ARBA" id="ARBA00022692"/>
    </source>
</evidence>
<keyword evidence="4" id="KW-0378">Hydrolase</keyword>
<dbReference type="InterPro" id="IPR035952">
    <property type="entry name" value="Rhomboid-like_sf"/>
</dbReference>
<comment type="subcellular location">
    <subcellularLocation>
        <location evidence="1">Membrane</location>
        <topology evidence="1">Multi-pass membrane protein</topology>
    </subcellularLocation>
</comment>
<dbReference type="PANTHER" id="PTHR43731">
    <property type="entry name" value="RHOMBOID PROTEASE"/>
    <property type="match status" value="1"/>
</dbReference>
<dbReference type="GO" id="GO:0016020">
    <property type="term" value="C:membrane"/>
    <property type="evidence" value="ECO:0007669"/>
    <property type="project" value="UniProtKB-SubCell"/>
</dbReference>
<feature type="transmembrane region" description="Helical" evidence="7">
    <location>
        <begin position="86"/>
        <end position="107"/>
    </location>
</feature>
<evidence type="ECO:0000256" key="4">
    <source>
        <dbReference type="ARBA" id="ARBA00022801"/>
    </source>
</evidence>
<reference evidence="10" key="1">
    <citation type="journal article" date="2021" name="Nat. Commun.">
        <title>Genetic determinants of endophytism in the Arabidopsis root mycobiome.</title>
        <authorList>
            <person name="Mesny F."/>
            <person name="Miyauchi S."/>
            <person name="Thiergart T."/>
            <person name="Pickel B."/>
            <person name="Atanasova L."/>
            <person name="Karlsson M."/>
            <person name="Huettel B."/>
            <person name="Barry K.W."/>
            <person name="Haridas S."/>
            <person name="Chen C."/>
            <person name="Bauer D."/>
            <person name="Andreopoulos W."/>
            <person name="Pangilinan J."/>
            <person name="LaButti K."/>
            <person name="Riley R."/>
            <person name="Lipzen A."/>
            <person name="Clum A."/>
            <person name="Drula E."/>
            <person name="Henrissat B."/>
            <person name="Kohler A."/>
            <person name="Grigoriev I.V."/>
            <person name="Martin F.M."/>
            <person name="Hacquard S."/>
        </authorList>
    </citation>
    <scope>NUCLEOTIDE SEQUENCE</scope>
    <source>
        <strain evidence="10">MPI-SDFR-AT-0073</strain>
    </source>
</reference>
<keyword evidence="8" id="KW-0732">Signal</keyword>
<evidence type="ECO:0000256" key="1">
    <source>
        <dbReference type="ARBA" id="ARBA00004141"/>
    </source>
</evidence>
<keyword evidence="5 7" id="KW-1133">Transmembrane helix</keyword>
<dbReference type="GO" id="GO:0004252">
    <property type="term" value="F:serine-type endopeptidase activity"/>
    <property type="evidence" value="ECO:0007669"/>
    <property type="project" value="InterPro"/>
</dbReference>
<dbReference type="RefSeq" id="XP_045956945.1">
    <property type="nucleotide sequence ID" value="XM_046100145.1"/>
</dbReference>
<feature type="signal peptide" evidence="8">
    <location>
        <begin position="1"/>
        <end position="22"/>
    </location>
</feature>
<dbReference type="SUPFAM" id="SSF144091">
    <property type="entry name" value="Rhomboid-like"/>
    <property type="match status" value="1"/>
</dbReference>
<feature type="chain" id="PRO_5040507779" description="Peptidase S54 rhomboid domain-containing protein" evidence="8">
    <location>
        <begin position="23"/>
        <end position="201"/>
    </location>
</feature>
<name>A0A9P8ZX22_9PEZI</name>
<feature type="domain" description="Peptidase S54 rhomboid" evidence="9">
    <location>
        <begin position="46"/>
        <end position="191"/>
    </location>
</feature>
<dbReference type="Pfam" id="PF01694">
    <property type="entry name" value="Rhomboid"/>
    <property type="match status" value="1"/>
</dbReference>
<keyword evidence="3 7" id="KW-0812">Transmembrane</keyword>
<comment type="similarity">
    <text evidence="2">Belongs to the peptidase S54 family.</text>
</comment>
<dbReference type="InterPro" id="IPR050925">
    <property type="entry name" value="Rhomboid_protease_S54"/>
</dbReference>
<feature type="transmembrane region" description="Helical" evidence="7">
    <location>
        <begin position="113"/>
        <end position="137"/>
    </location>
</feature>
<sequence length="201" mass="22767">MFQWGFASLNGLVFLLWKVAFGAKDGDLLSFMSDNFLLNFGNLNRRRWWTYLTSAFSHQSFNHLLPNLLAFNNYVPLALRFGMQPLELVLLSFGSAIAGSAACITHWRKENIYFTSCLGASGVVWGLGMTVTMLGPQTMIVCWPFPRKIQLWMFTLCCFSYDFFSLGVKRSRIGHAAHLGGMAFGAAFCLVRRQIERTRAH</sequence>
<evidence type="ECO:0000256" key="7">
    <source>
        <dbReference type="SAM" id="Phobius"/>
    </source>
</evidence>
<dbReference type="Gene3D" id="1.20.1540.10">
    <property type="entry name" value="Rhomboid-like"/>
    <property type="match status" value="1"/>
</dbReference>
<evidence type="ECO:0000256" key="8">
    <source>
        <dbReference type="SAM" id="SignalP"/>
    </source>
</evidence>
<accession>A0A9P8ZX22</accession>
<feature type="transmembrane region" description="Helical" evidence="7">
    <location>
        <begin position="149"/>
        <end position="167"/>
    </location>
</feature>
<dbReference type="GeneID" id="70129037"/>
<dbReference type="InterPro" id="IPR022764">
    <property type="entry name" value="Peptidase_S54_rhomboid_dom"/>
</dbReference>
<dbReference type="AlphaFoldDB" id="A0A9P8ZX22"/>